<protein>
    <submittedName>
        <fullName evidence="6">T9SS type A sorting domain-containing protein</fullName>
    </submittedName>
</protein>
<dbReference type="InterPro" id="IPR026444">
    <property type="entry name" value="Secre_tail"/>
</dbReference>
<dbReference type="RefSeq" id="WP_249973704.1">
    <property type="nucleotide sequence ID" value="NZ_JAMFLZ010000007.1"/>
</dbReference>
<gene>
    <name evidence="6" type="ORF">M3P09_14560</name>
</gene>
<evidence type="ECO:0000313" key="6">
    <source>
        <dbReference type="EMBL" id="MCL6296231.1"/>
    </source>
</evidence>
<dbReference type="EMBL" id="JAMFLZ010000007">
    <property type="protein sequence ID" value="MCL6296231.1"/>
    <property type="molecule type" value="Genomic_DNA"/>
</dbReference>
<feature type="signal peptide" evidence="4">
    <location>
        <begin position="1"/>
        <end position="23"/>
    </location>
</feature>
<comment type="caution">
    <text evidence="6">The sequence shown here is derived from an EMBL/GenBank/DDBJ whole genome shotgun (WGS) entry which is preliminary data.</text>
</comment>
<dbReference type="PANTHER" id="PTHR36220">
    <property type="entry name" value="UNNAMED PRODUCT"/>
    <property type="match status" value="1"/>
</dbReference>
<dbReference type="InterPro" id="IPR013517">
    <property type="entry name" value="FG-GAP"/>
</dbReference>
<keyword evidence="3" id="KW-0325">Glycoprotein</keyword>
<feature type="domain" description="Secretion system C-terminal sorting" evidence="5">
    <location>
        <begin position="455"/>
        <end position="516"/>
    </location>
</feature>
<name>A0ABT0QGV1_9FLAO</name>
<dbReference type="PANTHER" id="PTHR36220:SF1">
    <property type="entry name" value="GAMMA TUBULIN COMPLEX COMPONENT C-TERMINAL DOMAIN-CONTAINING PROTEIN"/>
    <property type="match status" value="1"/>
</dbReference>
<keyword evidence="2" id="KW-0677">Repeat</keyword>
<evidence type="ECO:0000259" key="5">
    <source>
        <dbReference type="Pfam" id="PF18962"/>
    </source>
</evidence>
<evidence type="ECO:0000256" key="1">
    <source>
        <dbReference type="ARBA" id="ARBA00022729"/>
    </source>
</evidence>
<evidence type="ECO:0000313" key="7">
    <source>
        <dbReference type="Proteomes" id="UP001165381"/>
    </source>
</evidence>
<feature type="chain" id="PRO_5046505972" evidence="4">
    <location>
        <begin position="24"/>
        <end position="526"/>
    </location>
</feature>
<dbReference type="InterPro" id="IPR013519">
    <property type="entry name" value="Int_alpha_beta-p"/>
</dbReference>
<keyword evidence="7" id="KW-1185">Reference proteome</keyword>
<sequence length="526" mass="56898">MKGKILLLIFCILVFKINAQTWAEATKIVSSDRSTNDEFGFSVSISGNYAIVGEPFGDEDVSGNNGMGSAGCAYIFERDTNGGWMQVQKIVASDRSSNDHFGTSVSISGDYAIVGAPEHVAGAVYVFKRDGTGNWAETQKVEANDATNNDLFGFSVSISGDNFIVGAYNEEESEFGGANLYEAGSAYIFSNSGGVWTQTKKLVASDRAEDDWFGFSVAIDGDYAIVGVHREEEDVAGSNNLQWAGSAYIFEKASGAWAQTQKIVALDRAEDDEFGYAVSISGNYALIGARSEEEDENNMNNISSSGSAYIFERATSGNWSQVQKVVPSDRALGDVFGHSVSISNNKAIVGAYKEDEDASGNNTLTNPGSAYVFEKDINDNWVETQKLVASDREGQDSFATTVAISDSFVIVGAHQEDDDVQGNNGLNGAGSAYIFESSGSLSNPDYMLLSDKIKIHPNPASSKLFIEQLKNKSEYKIFDATGKQISFGNLSKANKAIDISNLKTGFYILNLKQNKKIFNFKFLKKI</sequence>
<dbReference type="Proteomes" id="UP001165381">
    <property type="component" value="Unassembled WGS sequence"/>
</dbReference>
<organism evidence="6 7">
    <name type="scientific">Jejuia spongiicola</name>
    <dbReference type="NCBI Taxonomy" id="2942207"/>
    <lineage>
        <taxon>Bacteria</taxon>
        <taxon>Pseudomonadati</taxon>
        <taxon>Bacteroidota</taxon>
        <taxon>Flavobacteriia</taxon>
        <taxon>Flavobacteriales</taxon>
        <taxon>Flavobacteriaceae</taxon>
        <taxon>Jejuia</taxon>
    </lineage>
</organism>
<evidence type="ECO:0000256" key="3">
    <source>
        <dbReference type="ARBA" id="ARBA00023180"/>
    </source>
</evidence>
<dbReference type="InterPro" id="IPR028994">
    <property type="entry name" value="Integrin_alpha_N"/>
</dbReference>
<dbReference type="NCBIfam" id="TIGR04183">
    <property type="entry name" value="Por_Secre_tail"/>
    <property type="match status" value="1"/>
</dbReference>
<dbReference type="SUPFAM" id="SSF69318">
    <property type="entry name" value="Integrin alpha N-terminal domain"/>
    <property type="match status" value="1"/>
</dbReference>
<evidence type="ECO:0000256" key="4">
    <source>
        <dbReference type="SAM" id="SignalP"/>
    </source>
</evidence>
<dbReference type="Pfam" id="PF14312">
    <property type="entry name" value="FG-GAP_2"/>
    <property type="match status" value="7"/>
</dbReference>
<dbReference type="Gene3D" id="2.130.10.130">
    <property type="entry name" value="Integrin alpha, N-terminal"/>
    <property type="match status" value="2"/>
</dbReference>
<dbReference type="Pfam" id="PF18962">
    <property type="entry name" value="Por_Secre_tail"/>
    <property type="match status" value="1"/>
</dbReference>
<accession>A0ABT0QGV1</accession>
<proteinExistence type="predicted"/>
<dbReference type="SMART" id="SM00191">
    <property type="entry name" value="Int_alpha"/>
    <property type="match status" value="2"/>
</dbReference>
<reference evidence="6" key="1">
    <citation type="submission" date="2022-05" db="EMBL/GenBank/DDBJ databases">
        <authorList>
            <person name="Park J.-S."/>
        </authorList>
    </citation>
    <scope>NUCLEOTIDE SEQUENCE</scope>
    <source>
        <strain evidence="6">2012CJ34-3</strain>
    </source>
</reference>
<keyword evidence="1 4" id="KW-0732">Signal</keyword>
<evidence type="ECO:0000256" key="2">
    <source>
        <dbReference type="ARBA" id="ARBA00022737"/>
    </source>
</evidence>